<proteinExistence type="predicted"/>
<gene>
    <name evidence="1" type="ORF">Y1Q_0002471</name>
</gene>
<protein>
    <submittedName>
        <fullName evidence="1">Uncharacterized protein</fullName>
    </submittedName>
</protein>
<keyword evidence="2" id="KW-1185">Reference proteome</keyword>
<name>A0A151NBM8_ALLMI</name>
<reference evidence="1 2" key="1">
    <citation type="journal article" date="2012" name="Genome Biol.">
        <title>Sequencing three crocodilian genomes to illuminate the evolution of archosaurs and amniotes.</title>
        <authorList>
            <person name="St John J.A."/>
            <person name="Braun E.L."/>
            <person name="Isberg S.R."/>
            <person name="Miles L.G."/>
            <person name="Chong A.Y."/>
            <person name="Gongora J."/>
            <person name="Dalzell P."/>
            <person name="Moran C."/>
            <person name="Bed'hom B."/>
            <person name="Abzhanov A."/>
            <person name="Burgess S.C."/>
            <person name="Cooksey A.M."/>
            <person name="Castoe T.A."/>
            <person name="Crawford N.G."/>
            <person name="Densmore L.D."/>
            <person name="Drew J.C."/>
            <person name="Edwards S.V."/>
            <person name="Faircloth B.C."/>
            <person name="Fujita M.K."/>
            <person name="Greenwold M.J."/>
            <person name="Hoffmann F.G."/>
            <person name="Howard J.M."/>
            <person name="Iguchi T."/>
            <person name="Janes D.E."/>
            <person name="Khan S.Y."/>
            <person name="Kohno S."/>
            <person name="de Koning A.J."/>
            <person name="Lance S.L."/>
            <person name="McCarthy F.M."/>
            <person name="McCormack J.E."/>
            <person name="Merchant M.E."/>
            <person name="Peterson D.G."/>
            <person name="Pollock D.D."/>
            <person name="Pourmand N."/>
            <person name="Raney B.J."/>
            <person name="Roessler K.A."/>
            <person name="Sanford J.R."/>
            <person name="Sawyer R.H."/>
            <person name="Schmidt C.J."/>
            <person name="Triplett E.W."/>
            <person name="Tuberville T.D."/>
            <person name="Venegas-Anaya M."/>
            <person name="Howard J.T."/>
            <person name="Jarvis E.D."/>
            <person name="Guillette L.J.Jr."/>
            <person name="Glenn T.C."/>
            <person name="Green R.E."/>
            <person name="Ray D.A."/>
        </authorList>
    </citation>
    <scope>NUCLEOTIDE SEQUENCE [LARGE SCALE GENOMIC DNA]</scope>
    <source>
        <strain evidence="1">KSC_2009_1</strain>
    </source>
</reference>
<dbReference type="AlphaFoldDB" id="A0A151NBM8"/>
<evidence type="ECO:0000313" key="1">
    <source>
        <dbReference type="EMBL" id="KYO34171.1"/>
    </source>
</evidence>
<organism evidence="1 2">
    <name type="scientific">Alligator mississippiensis</name>
    <name type="common">American alligator</name>
    <dbReference type="NCBI Taxonomy" id="8496"/>
    <lineage>
        <taxon>Eukaryota</taxon>
        <taxon>Metazoa</taxon>
        <taxon>Chordata</taxon>
        <taxon>Craniata</taxon>
        <taxon>Vertebrata</taxon>
        <taxon>Euteleostomi</taxon>
        <taxon>Archelosauria</taxon>
        <taxon>Archosauria</taxon>
        <taxon>Crocodylia</taxon>
        <taxon>Alligatoridae</taxon>
        <taxon>Alligatorinae</taxon>
        <taxon>Alligator</taxon>
    </lineage>
</organism>
<sequence length="75" mass="8503">MGQEEREREYEHACFPLGFACPQKLRLSVLSASMPHPRHLLKNTSGLTAPVQNKAKPSGQEYSQLREALNQLRRA</sequence>
<accession>A0A151NBM8</accession>
<dbReference type="EMBL" id="AKHW03003565">
    <property type="protein sequence ID" value="KYO34171.1"/>
    <property type="molecule type" value="Genomic_DNA"/>
</dbReference>
<dbReference type="Proteomes" id="UP000050525">
    <property type="component" value="Unassembled WGS sequence"/>
</dbReference>
<comment type="caution">
    <text evidence="1">The sequence shown here is derived from an EMBL/GenBank/DDBJ whole genome shotgun (WGS) entry which is preliminary data.</text>
</comment>
<evidence type="ECO:0000313" key="2">
    <source>
        <dbReference type="Proteomes" id="UP000050525"/>
    </source>
</evidence>